<evidence type="ECO:0000256" key="3">
    <source>
        <dbReference type="ARBA" id="ARBA00022777"/>
    </source>
</evidence>
<feature type="domain" description="Carbohydrate kinase FGGY C-terminal" evidence="5">
    <location>
        <begin position="265"/>
        <end position="458"/>
    </location>
</feature>
<evidence type="ECO:0000256" key="2">
    <source>
        <dbReference type="ARBA" id="ARBA00022679"/>
    </source>
</evidence>
<gene>
    <name evidence="6" type="ORF">SAMN04488073_0256</name>
</gene>
<dbReference type="InterPro" id="IPR018484">
    <property type="entry name" value="FGGY_N"/>
</dbReference>
<dbReference type="RefSeq" id="WP_091985119.1">
    <property type="nucleotide sequence ID" value="NZ_FOYV01000001.1"/>
</dbReference>
<dbReference type="OrthoDB" id="9805576at2"/>
<evidence type="ECO:0000259" key="4">
    <source>
        <dbReference type="Pfam" id="PF00370"/>
    </source>
</evidence>
<keyword evidence="2" id="KW-0808">Transferase</keyword>
<reference evidence="7" key="1">
    <citation type="submission" date="2016-10" db="EMBL/GenBank/DDBJ databases">
        <authorList>
            <person name="Varghese N."/>
            <person name="Submissions S."/>
        </authorList>
    </citation>
    <scope>NUCLEOTIDE SEQUENCE [LARGE SCALE GENOMIC DNA]</scope>
    <source>
        <strain evidence="7">CGMCC 1.6294</strain>
    </source>
</reference>
<evidence type="ECO:0000256" key="1">
    <source>
        <dbReference type="ARBA" id="ARBA00009156"/>
    </source>
</evidence>
<feature type="domain" description="Carbohydrate kinase FGGY N-terminal" evidence="4">
    <location>
        <begin position="7"/>
        <end position="254"/>
    </location>
</feature>
<accession>A0A1I6G9A3</accession>
<dbReference type="Pfam" id="PF00370">
    <property type="entry name" value="FGGY_N"/>
    <property type="match status" value="1"/>
</dbReference>
<dbReference type="PANTHER" id="PTHR43095">
    <property type="entry name" value="SUGAR KINASE"/>
    <property type="match status" value="1"/>
</dbReference>
<comment type="similarity">
    <text evidence="1">Belongs to the FGGY kinase family.</text>
</comment>
<evidence type="ECO:0000313" key="6">
    <source>
        <dbReference type="EMBL" id="SFR38782.1"/>
    </source>
</evidence>
<evidence type="ECO:0000259" key="5">
    <source>
        <dbReference type="Pfam" id="PF02782"/>
    </source>
</evidence>
<dbReference type="InterPro" id="IPR018485">
    <property type="entry name" value="FGGY_C"/>
</dbReference>
<dbReference type="STRING" id="375760.SAMN04488073_0256"/>
<dbReference type="GO" id="GO:0016301">
    <property type="term" value="F:kinase activity"/>
    <property type="evidence" value="ECO:0007669"/>
    <property type="project" value="UniProtKB-KW"/>
</dbReference>
<organism evidence="6 7">
    <name type="scientific">Marinobacter gudaonensis</name>
    <dbReference type="NCBI Taxonomy" id="375760"/>
    <lineage>
        <taxon>Bacteria</taxon>
        <taxon>Pseudomonadati</taxon>
        <taxon>Pseudomonadota</taxon>
        <taxon>Gammaproteobacteria</taxon>
        <taxon>Pseudomonadales</taxon>
        <taxon>Marinobacteraceae</taxon>
        <taxon>Marinobacter</taxon>
    </lineage>
</organism>
<keyword evidence="3 6" id="KW-0418">Kinase</keyword>
<dbReference type="EMBL" id="FOYV01000001">
    <property type="protein sequence ID" value="SFR38782.1"/>
    <property type="molecule type" value="Genomic_DNA"/>
</dbReference>
<name>A0A1I6G9A3_9GAMM</name>
<proteinExistence type="inferred from homology"/>
<dbReference type="CDD" id="cd07779">
    <property type="entry name" value="ASKHA_NBD_FGGY_YgcE-like"/>
    <property type="match status" value="1"/>
</dbReference>
<sequence length="519" mass="58025">MATEPLILAIDNGTQSVRALLFDRQGNLVGKGKQDIEPYFSRQPGWAEQHPTYFWDQLGQACRLLWDSTDARPDQVAGVTVTTQRGTVINLDANGEPLRPAIIWLDQRHARVDGPVKGPWGWLFKLARLEDTIHRFRENTQANWIAQNEPEIWAKTRHFLLLSGYLNYRLTGEFRDSTGSQVGYIPFDYKKHRWAGRRDFKWQTMPVKRDMLPELVPPGGTLGHLTPEAAEHLGLPSGVPVIAAASDKACEILGSGGLSPHIGCMSYGTTATINTTSQRYVEPIRLMPPYPSAVPGRYATEVMIYRGFWMVSWFKREFGLREQKIAEERGIEPEALFDELVQAVPPGSMGLMLQPYWSPGVRQPGPEAKGSIIGFGDVHTRSHIYRAILEGLAYALREGKERIEKRSGVKITKLRVAGGGSQSDAAMQLTADVFGLTAERPHTYETSGLGAAIDAAVGLGLHPDFDTAVKAMTRVGDVFEPNRETSALYQRLYSEVYLKMYPQLQPLYQTIREITGYPR</sequence>
<dbReference type="InterPro" id="IPR000577">
    <property type="entry name" value="Carb_kinase_FGGY"/>
</dbReference>
<dbReference type="InterPro" id="IPR050406">
    <property type="entry name" value="FGGY_Carb_Kinase"/>
</dbReference>
<evidence type="ECO:0000313" key="7">
    <source>
        <dbReference type="Proteomes" id="UP000199290"/>
    </source>
</evidence>
<dbReference type="AlphaFoldDB" id="A0A1I6G9A3"/>
<dbReference type="GO" id="GO:0005975">
    <property type="term" value="P:carbohydrate metabolic process"/>
    <property type="evidence" value="ECO:0007669"/>
    <property type="project" value="InterPro"/>
</dbReference>
<keyword evidence="7" id="KW-1185">Reference proteome</keyword>
<protein>
    <submittedName>
        <fullName evidence="6">Sugar (Pentulose or hexulose) kinase</fullName>
    </submittedName>
</protein>
<dbReference type="PANTHER" id="PTHR43095:SF5">
    <property type="entry name" value="XYLULOSE KINASE"/>
    <property type="match status" value="1"/>
</dbReference>
<dbReference type="PIRSF" id="PIRSF000538">
    <property type="entry name" value="GlpK"/>
    <property type="match status" value="1"/>
</dbReference>
<dbReference type="Proteomes" id="UP000199290">
    <property type="component" value="Unassembled WGS sequence"/>
</dbReference>
<dbReference type="Pfam" id="PF02782">
    <property type="entry name" value="FGGY_C"/>
    <property type="match status" value="1"/>
</dbReference>
<dbReference type="InterPro" id="IPR043129">
    <property type="entry name" value="ATPase_NBD"/>
</dbReference>
<dbReference type="Gene3D" id="3.30.420.40">
    <property type="match status" value="2"/>
</dbReference>
<dbReference type="SUPFAM" id="SSF53067">
    <property type="entry name" value="Actin-like ATPase domain"/>
    <property type="match status" value="2"/>
</dbReference>